<accession>A0A6J4QUG7</accession>
<dbReference type="CDD" id="cd05243">
    <property type="entry name" value="SDR_a5"/>
    <property type="match status" value="1"/>
</dbReference>
<dbReference type="AlphaFoldDB" id="A0A6J4QUG7"/>
<feature type="domain" description="NAD(P)-binding" evidence="1">
    <location>
        <begin position="7"/>
        <end position="187"/>
    </location>
</feature>
<name>A0A6J4QUG7_9ACTN</name>
<organism evidence="2">
    <name type="scientific">uncultured Rubrobacteraceae bacterium</name>
    <dbReference type="NCBI Taxonomy" id="349277"/>
    <lineage>
        <taxon>Bacteria</taxon>
        <taxon>Bacillati</taxon>
        <taxon>Actinomycetota</taxon>
        <taxon>Rubrobacteria</taxon>
        <taxon>Rubrobacterales</taxon>
        <taxon>Rubrobacteraceae</taxon>
        <taxon>environmental samples</taxon>
    </lineage>
</organism>
<evidence type="ECO:0000313" key="2">
    <source>
        <dbReference type="EMBL" id="CAA9446840.1"/>
    </source>
</evidence>
<dbReference type="PANTHER" id="PTHR15020">
    <property type="entry name" value="FLAVIN REDUCTASE-RELATED"/>
    <property type="match status" value="1"/>
</dbReference>
<dbReference type="EMBL" id="CADCVB010000194">
    <property type="protein sequence ID" value="CAA9446840.1"/>
    <property type="molecule type" value="Genomic_DNA"/>
</dbReference>
<evidence type="ECO:0000259" key="1">
    <source>
        <dbReference type="Pfam" id="PF13460"/>
    </source>
</evidence>
<reference evidence="2" key="1">
    <citation type="submission" date="2020-02" db="EMBL/GenBank/DDBJ databases">
        <authorList>
            <person name="Meier V. D."/>
        </authorList>
    </citation>
    <scope>NUCLEOTIDE SEQUENCE</scope>
    <source>
        <strain evidence="2">AVDCRST_MAG78</strain>
    </source>
</reference>
<dbReference type="PANTHER" id="PTHR15020:SF50">
    <property type="entry name" value="UPF0659 PROTEIN YMR090W"/>
    <property type="match status" value="1"/>
</dbReference>
<dbReference type="InterPro" id="IPR036291">
    <property type="entry name" value="NAD(P)-bd_dom_sf"/>
</dbReference>
<dbReference type="InterPro" id="IPR016040">
    <property type="entry name" value="NAD(P)-bd_dom"/>
</dbReference>
<gene>
    <name evidence="2" type="ORF">AVDCRST_MAG78-2962</name>
</gene>
<proteinExistence type="predicted"/>
<dbReference type="Gene3D" id="3.40.50.720">
    <property type="entry name" value="NAD(P)-binding Rossmann-like Domain"/>
    <property type="match status" value="1"/>
</dbReference>
<sequence length="211" mass="22027">MRVIVAGANGQVGQHIVRLLAEAGHEVRAMIRDEDQASRLRELGGEPVVADLEGEISHTVEGCDAVIFSAGGGPGSGAEKKETVDRQGAVKLVEAAKEHGAGRYIMVSAMGAADPESGSEAMQPYLFAKAHADQALQESGLDYTIVRPGSLTDEAGTGTVEAASSLGRRGEIPREDTARVIAATLEKENTFGKTFEVISGDTPIEEVLGSL</sequence>
<protein>
    <submittedName>
        <fullName evidence="2">Oxidoreductase ylbE</fullName>
    </submittedName>
</protein>
<dbReference type="Pfam" id="PF13460">
    <property type="entry name" value="NAD_binding_10"/>
    <property type="match status" value="1"/>
</dbReference>
<dbReference type="SUPFAM" id="SSF51735">
    <property type="entry name" value="NAD(P)-binding Rossmann-fold domains"/>
    <property type="match status" value="1"/>
</dbReference>